<dbReference type="Gene3D" id="3.50.50.60">
    <property type="entry name" value="FAD/NAD(P)-binding domain"/>
    <property type="match status" value="1"/>
</dbReference>
<name>A0A7W6NBX8_9HYPH</name>
<comment type="caution">
    <text evidence="2">The sequence shown here is derived from an EMBL/GenBank/DDBJ whole genome shotgun (WGS) entry which is preliminary data.</text>
</comment>
<dbReference type="PANTHER" id="PTHR42923:SF17">
    <property type="entry name" value="AMINE OXIDASE DOMAIN-CONTAINING PROTEIN"/>
    <property type="match status" value="1"/>
</dbReference>
<keyword evidence="3" id="KW-1185">Reference proteome</keyword>
<reference evidence="2 3" key="1">
    <citation type="submission" date="2020-08" db="EMBL/GenBank/DDBJ databases">
        <title>Genomic Encyclopedia of Type Strains, Phase IV (KMG-IV): sequencing the most valuable type-strain genomes for metagenomic binning, comparative biology and taxonomic classification.</title>
        <authorList>
            <person name="Goeker M."/>
        </authorList>
    </citation>
    <scope>NUCLEOTIDE SEQUENCE [LARGE SCALE GENOMIC DNA]</scope>
    <source>
        <strain evidence="2 3">DSM 23447</strain>
    </source>
</reference>
<evidence type="ECO:0000259" key="1">
    <source>
        <dbReference type="Pfam" id="PF01593"/>
    </source>
</evidence>
<accession>A0A7W6NBX8</accession>
<dbReference type="RefSeq" id="WP_183311824.1">
    <property type="nucleotide sequence ID" value="NZ_JACIEW010000006.1"/>
</dbReference>
<dbReference type="Pfam" id="PF01593">
    <property type="entry name" value="Amino_oxidase"/>
    <property type="match status" value="1"/>
</dbReference>
<dbReference type="InterPro" id="IPR002937">
    <property type="entry name" value="Amino_oxidase"/>
</dbReference>
<sequence>MFHAATGFSGSPSTRQRLAVVGSGVSGLSAAWLLSKSHDVVLYEADDRAGGHANTIDVPGTGPVDTGFIVYNDRNYPNFQAMLAHLGVGSIPTEMSFAASLDRGTFEYCGEGLSGMLAQRRNAFRPRFWSLFRDLLRFYREAPKALLQPDMRGLTLDEYLRAQRYSRSFVEGHLLPMAAAIWSSKAEDIRAYPLFAFVRFFESHGLLQLWERPNWRTVAGGSRAYVGALLNDFAGQLRLSTPVAKVVRDAAGVTITARTGQVDHFDAILIATHADQALSMLDAPSEAERELLGAFSYTINTAVLHADTTYMPRRRKVWSCWNYISTDHLSDENLLCVSYWMNRLQSLDGRDLFVTLNPPADPQQEIARFEYTHPLFDSAAIHAQDNLWQIQGQNRTFYAGAHFGRGFHEDGLQSGLAAAEAMGSLPRPWTVADPSGRITLAPAEAALVA</sequence>
<dbReference type="GO" id="GO:0016491">
    <property type="term" value="F:oxidoreductase activity"/>
    <property type="evidence" value="ECO:0007669"/>
    <property type="project" value="InterPro"/>
</dbReference>
<organism evidence="2 3">
    <name type="scientific">Devosia subaequoris</name>
    <dbReference type="NCBI Taxonomy" id="395930"/>
    <lineage>
        <taxon>Bacteria</taxon>
        <taxon>Pseudomonadati</taxon>
        <taxon>Pseudomonadota</taxon>
        <taxon>Alphaproteobacteria</taxon>
        <taxon>Hyphomicrobiales</taxon>
        <taxon>Devosiaceae</taxon>
        <taxon>Devosia</taxon>
    </lineage>
</organism>
<dbReference type="EMBL" id="JACIEW010000006">
    <property type="protein sequence ID" value="MBB4053034.1"/>
    <property type="molecule type" value="Genomic_DNA"/>
</dbReference>
<dbReference type="AlphaFoldDB" id="A0A7W6NBX8"/>
<dbReference type="Gene3D" id="3.30.70.1990">
    <property type="match status" value="1"/>
</dbReference>
<evidence type="ECO:0000313" key="2">
    <source>
        <dbReference type="EMBL" id="MBB4053034.1"/>
    </source>
</evidence>
<proteinExistence type="predicted"/>
<protein>
    <submittedName>
        <fullName evidence="2">Putative NAD/FAD-binding protein</fullName>
    </submittedName>
</protein>
<dbReference type="InterPro" id="IPR050464">
    <property type="entry name" value="Zeta_carotene_desat/Oxidored"/>
</dbReference>
<dbReference type="SUPFAM" id="SSF51905">
    <property type="entry name" value="FAD/NAD(P)-binding domain"/>
    <property type="match status" value="1"/>
</dbReference>
<gene>
    <name evidence="2" type="ORF">GGR20_002690</name>
</gene>
<dbReference type="Gene3D" id="1.10.405.20">
    <property type="match status" value="1"/>
</dbReference>
<feature type="domain" description="Amine oxidase" evidence="1">
    <location>
        <begin position="25"/>
        <end position="302"/>
    </location>
</feature>
<dbReference type="Proteomes" id="UP000547011">
    <property type="component" value="Unassembled WGS sequence"/>
</dbReference>
<dbReference type="PANTHER" id="PTHR42923">
    <property type="entry name" value="PROTOPORPHYRINOGEN OXIDASE"/>
    <property type="match status" value="1"/>
</dbReference>
<dbReference type="FunFam" id="1.10.405.20:FF:000001">
    <property type="entry name" value="Amine oxidase"/>
    <property type="match status" value="1"/>
</dbReference>
<evidence type="ECO:0000313" key="3">
    <source>
        <dbReference type="Proteomes" id="UP000547011"/>
    </source>
</evidence>
<dbReference type="InterPro" id="IPR036188">
    <property type="entry name" value="FAD/NAD-bd_sf"/>
</dbReference>